<name>A0A2A2EF04_9BIFI</name>
<keyword evidence="4 7" id="KW-1133">Transmembrane helix</keyword>
<gene>
    <name evidence="9" type="ORF">B1526_1245</name>
</gene>
<reference evidence="9 10" key="1">
    <citation type="journal article" date="2017" name="ISME J.">
        <title>Unveiling bifidobacterial biogeography across the mammalian branch of the tree of life.</title>
        <authorList>
            <person name="Milani C."/>
            <person name="Mangifesta M."/>
            <person name="Mancabelli L."/>
            <person name="Lugli G.A."/>
            <person name="James K."/>
            <person name="Duranti S."/>
            <person name="Turroni F."/>
            <person name="Ferrario C."/>
            <person name="Ossiprandi M.C."/>
            <person name="van Sinderen D."/>
            <person name="Ventura M."/>
        </authorList>
    </citation>
    <scope>NUCLEOTIDE SEQUENCE [LARGE SCALE GENOMIC DNA]</scope>
    <source>
        <strain evidence="10">Ham19E</strain>
    </source>
</reference>
<evidence type="ECO:0000256" key="5">
    <source>
        <dbReference type="ARBA" id="ARBA00023136"/>
    </source>
</evidence>
<evidence type="ECO:0000256" key="4">
    <source>
        <dbReference type="ARBA" id="ARBA00022989"/>
    </source>
</evidence>
<feature type="transmembrane region" description="Helical" evidence="7">
    <location>
        <begin position="110"/>
        <end position="129"/>
    </location>
</feature>
<keyword evidence="3 7" id="KW-0812">Transmembrane</keyword>
<evidence type="ECO:0000313" key="9">
    <source>
        <dbReference type="EMBL" id="PAU67522.1"/>
    </source>
</evidence>
<evidence type="ECO:0000256" key="6">
    <source>
        <dbReference type="SAM" id="MobiDB-lite"/>
    </source>
</evidence>
<evidence type="ECO:0000256" key="1">
    <source>
        <dbReference type="ARBA" id="ARBA00004651"/>
    </source>
</evidence>
<dbReference type="NCBIfam" id="TIGR00360">
    <property type="entry name" value="ComEC_N-term"/>
    <property type="match status" value="1"/>
</dbReference>
<protein>
    <submittedName>
        <fullName evidence="9">Competence protein</fullName>
    </submittedName>
</protein>
<dbReference type="OrthoDB" id="7177610at2"/>
<evidence type="ECO:0000259" key="8">
    <source>
        <dbReference type="Pfam" id="PF03772"/>
    </source>
</evidence>
<keyword evidence="5 7" id="KW-0472">Membrane</keyword>
<dbReference type="InterPro" id="IPR004477">
    <property type="entry name" value="ComEC_N"/>
</dbReference>
<proteinExistence type="predicted"/>
<dbReference type="GO" id="GO:0005886">
    <property type="term" value="C:plasma membrane"/>
    <property type="evidence" value="ECO:0007669"/>
    <property type="project" value="UniProtKB-SubCell"/>
</dbReference>
<dbReference type="PANTHER" id="PTHR30619">
    <property type="entry name" value="DNA INTERNALIZATION/COMPETENCE PROTEIN COMEC/REC2"/>
    <property type="match status" value="1"/>
</dbReference>
<accession>A0A2A2EF04</accession>
<dbReference type="Pfam" id="PF03772">
    <property type="entry name" value="Competence"/>
    <property type="match status" value="1"/>
</dbReference>
<keyword evidence="10" id="KW-1185">Reference proteome</keyword>
<evidence type="ECO:0000313" key="10">
    <source>
        <dbReference type="Proteomes" id="UP000218399"/>
    </source>
</evidence>
<dbReference type="AlphaFoldDB" id="A0A2A2EF04"/>
<evidence type="ECO:0000256" key="7">
    <source>
        <dbReference type="SAM" id="Phobius"/>
    </source>
</evidence>
<feature type="transmembrane region" description="Helical" evidence="7">
    <location>
        <begin position="312"/>
        <end position="339"/>
    </location>
</feature>
<organism evidence="9 10">
    <name type="scientific">Bifidobacterium criceti</name>
    <dbReference type="NCBI Taxonomy" id="1960969"/>
    <lineage>
        <taxon>Bacteria</taxon>
        <taxon>Bacillati</taxon>
        <taxon>Actinomycetota</taxon>
        <taxon>Actinomycetes</taxon>
        <taxon>Bifidobacteriales</taxon>
        <taxon>Bifidobacteriaceae</taxon>
        <taxon>Bifidobacterium</taxon>
    </lineage>
</organism>
<dbReference type="EMBL" id="MVOH01000014">
    <property type="protein sequence ID" value="PAU67522.1"/>
    <property type="molecule type" value="Genomic_DNA"/>
</dbReference>
<feature type="domain" description="ComEC/Rec2-related protein" evidence="8">
    <location>
        <begin position="302"/>
        <end position="555"/>
    </location>
</feature>
<sequence>MSREPQWQDGTRQIGIHHTRKVAANALRGTFGRWLARESGHRDMRLLPAALGAWASALAMRAMLDEDRIAGTQVFAATMCTGAGIVLLVALIAVTGWVRRTHPGRAQPGMRVAACALVCIAAALTSALATTLDIARAASDPAMRMTRDGPALAYVDVRAQSPPLRSASRSAACTVRAGTRAIMKDAVMVPSSVDVRVLLAEPLCARIVHGGGYRMRGTLARTSWDPHVLQLTVDDEDAAAAVTVRRAPWWRRAVHTMQRRFFAVTEGLSDQGRVLVPGLTLGVLGQDAPTDGEPVNEVYATRLEEECRRAGIIHLMAVSGGHYALVGSFATMLCALVLAPRWVVAAVRAMGVIMLTVVLVPSESITRAVIMQLLAVGYVLLGRREQTMPLLLWTSIIGVVTDPQRAADFGFALSCAAVLGIALVSGPVAERLRSWLPHRLADALATTVGAQVFTLPVQLLLQPEIPVWSVPANLLVAPWMDAATVCGLASYAVSWFMPWLGFALAWCASLGTKSIELAAGAFGADASGSTVAWGGGVVRLAAAELIVLLIAILLHTMADVARTRRPSAHVFASGAAPIAGMRLWCADTRTMLTSMRWRMRPPNGEDGSQRSHRRRTERVWGKGP</sequence>
<feature type="region of interest" description="Disordered" evidence="6">
    <location>
        <begin position="597"/>
        <end position="624"/>
    </location>
</feature>
<feature type="transmembrane region" description="Helical" evidence="7">
    <location>
        <begin position="46"/>
        <end position="64"/>
    </location>
</feature>
<comment type="subcellular location">
    <subcellularLocation>
        <location evidence="1">Cell membrane</location>
        <topology evidence="1">Multi-pass membrane protein</topology>
    </subcellularLocation>
</comment>
<dbReference type="InterPro" id="IPR052159">
    <property type="entry name" value="Competence_DNA_uptake"/>
</dbReference>
<dbReference type="Proteomes" id="UP000218399">
    <property type="component" value="Unassembled WGS sequence"/>
</dbReference>
<evidence type="ECO:0000256" key="3">
    <source>
        <dbReference type="ARBA" id="ARBA00022692"/>
    </source>
</evidence>
<feature type="transmembrane region" description="Helical" evidence="7">
    <location>
        <begin position="488"/>
        <end position="511"/>
    </location>
</feature>
<feature type="transmembrane region" description="Helical" evidence="7">
    <location>
        <begin position="531"/>
        <end position="554"/>
    </location>
</feature>
<comment type="caution">
    <text evidence="9">The sequence shown here is derived from an EMBL/GenBank/DDBJ whole genome shotgun (WGS) entry which is preliminary data.</text>
</comment>
<keyword evidence="2" id="KW-1003">Cell membrane</keyword>
<feature type="transmembrane region" description="Helical" evidence="7">
    <location>
        <begin position="76"/>
        <end position="98"/>
    </location>
</feature>
<dbReference type="PANTHER" id="PTHR30619:SF7">
    <property type="entry name" value="BETA-LACTAMASE DOMAIN PROTEIN"/>
    <property type="match status" value="1"/>
</dbReference>
<evidence type="ECO:0000256" key="2">
    <source>
        <dbReference type="ARBA" id="ARBA00022475"/>
    </source>
</evidence>
<dbReference type="RefSeq" id="WP_095615222.1">
    <property type="nucleotide sequence ID" value="NZ_MVOH01000014.1"/>
</dbReference>